<dbReference type="Gene3D" id="3.40.630.30">
    <property type="match status" value="1"/>
</dbReference>
<accession>A0A1H8V3A6</accession>
<dbReference type="CDD" id="cd04301">
    <property type="entry name" value="NAT_SF"/>
    <property type="match status" value="1"/>
</dbReference>
<sequence>MDTPANLLGFWGSEPVIRRLWASEHEDWCEHLLRLGPQDRRDRFAGVVSDAFIRSYCARVDPFSLTLFGAFVDGELRAVGEFAMLSHDAPRRAELAFSVESGWQNRGLGTALFRRLVMHARNRAVSRVYIVSEPGNRRMHRIARKFDMTLSAEYGETAGRMELLGPSYMSVMEEMMEEGMALFRNAPRLPLPGE</sequence>
<dbReference type="STRING" id="406100.SAMN04488052_109108"/>
<proteinExistence type="predicted"/>
<dbReference type="RefSeq" id="WP_171909957.1">
    <property type="nucleotide sequence ID" value="NZ_FOEG01000009.1"/>
</dbReference>
<dbReference type="EMBL" id="FOEG01000009">
    <property type="protein sequence ID" value="SEP09871.1"/>
    <property type="molecule type" value="Genomic_DNA"/>
</dbReference>
<dbReference type="InterPro" id="IPR016181">
    <property type="entry name" value="Acyl_CoA_acyltransferase"/>
</dbReference>
<dbReference type="AlphaFoldDB" id="A0A1H8V3A6"/>
<dbReference type="GO" id="GO:0016747">
    <property type="term" value="F:acyltransferase activity, transferring groups other than amino-acyl groups"/>
    <property type="evidence" value="ECO:0007669"/>
    <property type="project" value="InterPro"/>
</dbReference>
<name>A0A1H8V3A6_9GAMM</name>
<keyword evidence="3" id="KW-1185">Reference proteome</keyword>
<feature type="domain" description="N-acetyltransferase" evidence="1">
    <location>
        <begin position="15"/>
        <end position="177"/>
    </location>
</feature>
<evidence type="ECO:0000259" key="1">
    <source>
        <dbReference type="PROSITE" id="PS51186"/>
    </source>
</evidence>
<organism evidence="2 3">
    <name type="scientific">Aquisalimonas asiatica</name>
    <dbReference type="NCBI Taxonomy" id="406100"/>
    <lineage>
        <taxon>Bacteria</taxon>
        <taxon>Pseudomonadati</taxon>
        <taxon>Pseudomonadota</taxon>
        <taxon>Gammaproteobacteria</taxon>
        <taxon>Chromatiales</taxon>
        <taxon>Ectothiorhodospiraceae</taxon>
        <taxon>Aquisalimonas</taxon>
    </lineage>
</organism>
<dbReference type="PROSITE" id="PS51186">
    <property type="entry name" value="GNAT"/>
    <property type="match status" value="1"/>
</dbReference>
<gene>
    <name evidence="2" type="ORF">SAMN04488052_109108</name>
</gene>
<dbReference type="Pfam" id="PF00583">
    <property type="entry name" value="Acetyltransf_1"/>
    <property type="match status" value="1"/>
</dbReference>
<reference evidence="2 3" key="1">
    <citation type="submission" date="2016-10" db="EMBL/GenBank/DDBJ databases">
        <authorList>
            <person name="de Groot N.N."/>
        </authorList>
    </citation>
    <scope>NUCLEOTIDE SEQUENCE [LARGE SCALE GENOMIC DNA]</scope>
    <source>
        <strain evidence="2 3">CGMCC 1.6291</strain>
    </source>
</reference>
<evidence type="ECO:0000313" key="3">
    <source>
        <dbReference type="Proteomes" id="UP000199657"/>
    </source>
</evidence>
<keyword evidence="2" id="KW-0808">Transferase</keyword>
<evidence type="ECO:0000313" key="2">
    <source>
        <dbReference type="EMBL" id="SEP09871.1"/>
    </source>
</evidence>
<dbReference type="InterPro" id="IPR000182">
    <property type="entry name" value="GNAT_dom"/>
</dbReference>
<dbReference type="Proteomes" id="UP000199657">
    <property type="component" value="Unassembled WGS sequence"/>
</dbReference>
<protein>
    <submittedName>
        <fullName evidence="2">Acetyltransferase (GNAT) family protein</fullName>
    </submittedName>
</protein>
<dbReference type="SUPFAM" id="SSF55729">
    <property type="entry name" value="Acyl-CoA N-acyltransferases (Nat)"/>
    <property type="match status" value="1"/>
</dbReference>